<name>A0A0C9Q9Z9_LACPA</name>
<evidence type="ECO:0000313" key="1">
    <source>
        <dbReference type="EMBL" id="GAN35518.1"/>
    </source>
</evidence>
<gene>
    <name evidence="1" type="ORF">LC0644_0107</name>
</gene>
<sequence length="71" mass="7130">MISKEVGITLKQHDLVLIQGGAKRRNKPSGCIVSTIGGAVAGAAGLNPFTTVAGAAIGLSLCLSTNYIHPA</sequence>
<accession>A0A0C9Q9Z9</accession>
<dbReference type="EMBL" id="BAYM01000008">
    <property type="protein sequence ID" value="GAN35518.1"/>
    <property type="molecule type" value="Genomic_DNA"/>
</dbReference>
<comment type="caution">
    <text evidence="1">The sequence shown here is derived from an EMBL/GenBank/DDBJ whole genome shotgun (WGS) entry which is preliminary data.</text>
</comment>
<proteinExistence type="predicted"/>
<evidence type="ECO:0000313" key="2">
    <source>
        <dbReference type="Proteomes" id="UP000032552"/>
    </source>
</evidence>
<organism evidence="1 2">
    <name type="scientific">Lacticaseibacillus paracasei NRIC 0644</name>
    <dbReference type="NCBI Taxonomy" id="1435038"/>
    <lineage>
        <taxon>Bacteria</taxon>
        <taxon>Bacillati</taxon>
        <taxon>Bacillota</taxon>
        <taxon>Bacilli</taxon>
        <taxon>Lactobacillales</taxon>
        <taxon>Lactobacillaceae</taxon>
        <taxon>Lacticaseibacillus</taxon>
    </lineage>
</organism>
<dbReference type="AlphaFoldDB" id="A0A0C9Q9Z9"/>
<dbReference type="RefSeq" id="WP_003567374.1">
    <property type="nucleotide sequence ID" value="NZ_BAYM01000008.1"/>
</dbReference>
<reference evidence="2" key="1">
    <citation type="submission" date="2014-05" db="EMBL/GenBank/DDBJ databases">
        <title>Whole genome sequencing of Lactobacillus casei NRIC0644.</title>
        <authorList>
            <person name="Atarashi H."/>
            <person name="Yoshida Y."/>
            <person name="Fujimura S."/>
            <person name="Tanaka N."/>
            <person name="Shiwa Y."/>
            <person name="Yoshikawa H."/>
            <person name="Okada S."/>
            <person name="Nakagawa J."/>
        </authorList>
    </citation>
    <scope>NUCLEOTIDE SEQUENCE [LARGE SCALE GENOMIC DNA]</scope>
    <source>
        <strain evidence="2">NRIC0644</strain>
    </source>
</reference>
<dbReference type="Proteomes" id="UP000032552">
    <property type="component" value="Unassembled WGS sequence"/>
</dbReference>
<dbReference type="GeneID" id="57090995"/>
<protein>
    <recommendedName>
        <fullName evidence="3">Class IIb bacteriocin</fullName>
    </recommendedName>
</protein>
<evidence type="ECO:0008006" key="3">
    <source>
        <dbReference type="Google" id="ProtNLM"/>
    </source>
</evidence>